<dbReference type="RefSeq" id="WP_055743993.1">
    <property type="nucleotide sequence ID" value="NZ_LJJB01000007.1"/>
</dbReference>
<dbReference type="CDD" id="cd03114">
    <property type="entry name" value="MMAA-like"/>
    <property type="match status" value="1"/>
</dbReference>
<dbReference type="InterPro" id="IPR003593">
    <property type="entry name" value="AAA+_ATPase"/>
</dbReference>
<evidence type="ECO:0000256" key="1">
    <source>
        <dbReference type="ARBA" id="ARBA00009625"/>
    </source>
</evidence>
<dbReference type="Gene3D" id="3.40.50.300">
    <property type="entry name" value="P-loop containing nucleotide triphosphate hydrolases"/>
    <property type="match status" value="1"/>
</dbReference>
<evidence type="ECO:0000256" key="2">
    <source>
        <dbReference type="ARBA" id="ARBA00022741"/>
    </source>
</evidence>
<dbReference type="InterPro" id="IPR027417">
    <property type="entry name" value="P-loop_NTPase"/>
</dbReference>
<keyword evidence="3" id="KW-0378">Hydrolase</keyword>
<protein>
    <recommendedName>
        <fullName evidence="6">AAA+ ATPase domain-containing protein</fullName>
    </recommendedName>
</protein>
<name>A0ABR5NDS6_BRECH</name>
<dbReference type="PANTHER" id="PTHR43087">
    <property type="entry name" value="LYSINE/ARGININE/ORNITHINE TRANSPORT SYSTEM KINASE"/>
    <property type="match status" value="1"/>
</dbReference>
<evidence type="ECO:0000256" key="4">
    <source>
        <dbReference type="ARBA" id="ARBA00023134"/>
    </source>
</evidence>
<evidence type="ECO:0000256" key="5">
    <source>
        <dbReference type="ARBA" id="ARBA00023186"/>
    </source>
</evidence>
<keyword evidence="2" id="KW-0547">Nucleotide-binding</keyword>
<proteinExistence type="inferred from homology"/>
<reference evidence="7 8" key="1">
    <citation type="submission" date="2015-09" db="EMBL/GenBank/DDBJ databases">
        <title>Genome sequencing project for genomic taxonomy and phylogenomics of Bacillus-like bacteria.</title>
        <authorList>
            <person name="Liu B."/>
            <person name="Wang J."/>
            <person name="Zhu Y."/>
            <person name="Liu G."/>
            <person name="Chen Q."/>
            <person name="Chen Z."/>
            <person name="Lan J."/>
            <person name="Che J."/>
            <person name="Ge C."/>
            <person name="Shi H."/>
            <person name="Pan Z."/>
            <person name="Liu X."/>
        </authorList>
    </citation>
    <scope>NUCLEOTIDE SEQUENCE [LARGE SCALE GENOMIC DNA]</scope>
    <source>
        <strain evidence="7 8">DSM 8552</strain>
    </source>
</reference>
<evidence type="ECO:0000313" key="8">
    <source>
        <dbReference type="Proteomes" id="UP000051063"/>
    </source>
</evidence>
<dbReference type="PANTHER" id="PTHR43087:SF1">
    <property type="entry name" value="LAO_AO TRANSPORT SYSTEM ATPASE"/>
    <property type="match status" value="1"/>
</dbReference>
<dbReference type="SMART" id="SM00382">
    <property type="entry name" value="AAA"/>
    <property type="match status" value="1"/>
</dbReference>
<sequence>MNSDDMVKRICEGNLRAVARGLTHVEAEDSIGREIVQKMIARTGKAHVIGITGSPGVGKSTLVNQLIKTLRKSGAKVGILAVDPSSPYSGGAILGDRIRMMESVSDLGVFMRSIPSDGHLGGLSRTTGDAISLLDAAGFDFILVETVGIGQSEIEIIKFAHTTMIVLAPGLGDDIQAIKSGILEVGQIFVVNKADREGTEAVVHSIQSMLHFKSNTDQWEIPVIKTVAHTGDGMDTLVECLMKHYSFLKDSGELIPFKRLQMEYLVEQSVHEAVSQLLEQAKHSSEWDSYMDGILRGNYQLVDAFRWVCAPGKMQGNSGEKP</sequence>
<dbReference type="Pfam" id="PF03308">
    <property type="entry name" value="MeaB"/>
    <property type="match status" value="1"/>
</dbReference>
<comment type="caution">
    <text evidence="7">The sequence shown here is derived from an EMBL/GenBank/DDBJ whole genome shotgun (WGS) entry which is preliminary data.</text>
</comment>
<feature type="domain" description="AAA+ ATPase" evidence="6">
    <location>
        <begin position="45"/>
        <end position="189"/>
    </location>
</feature>
<keyword evidence="8" id="KW-1185">Reference proteome</keyword>
<evidence type="ECO:0000256" key="3">
    <source>
        <dbReference type="ARBA" id="ARBA00022801"/>
    </source>
</evidence>
<keyword evidence="4" id="KW-0342">GTP-binding</keyword>
<dbReference type="InterPro" id="IPR052040">
    <property type="entry name" value="GTPase/Isobutyryl-CoA_mutase"/>
</dbReference>
<dbReference type="SUPFAM" id="SSF52540">
    <property type="entry name" value="P-loop containing nucleoside triphosphate hydrolases"/>
    <property type="match status" value="1"/>
</dbReference>
<gene>
    <name evidence="7" type="ORF">AN963_08135</name>
</gene>
<comment type="similarity">
    <text evidence="1">Belongs to the SIMIBI class G3E GTPase family. ArgK/MeaB subfamily.</text>
</comment>
<dbReference type="InterPro" id="IPR005129">
    <property type="entry name" value="GTPase_ArgK"/>
</dbReference>
<accession>A0ABR5NDS6</accession>
<dbReference type="Proteomes" id="UP000051063">
    <property type="component" value="Unassembled WGS sequence"/>
</dbReference>
<dbReference type="NCBIfam" id="TIGR00750">
    <property type="entry name" value="lao"/>
    <property type="match status" value="1"/>
</dbReference>
<dbReference type="EMBL" id="LJJB01000007">
    <property type="protein sequence ID" value="KQL49681.1"/>
    <property type="molecule type" value="Genomic_DNA"/>
</dbReference>
<organism evidence="7 8">
    <name type="scientific">Brevibacillus choshinensis</name>
    <dbReference type="NCBI Taxonomy" id="54911"/>
    <lineage>
        <taxon>Bacteria</taxon>
        <taxon>Bacillati</taxon>
        <taxon>Bacillota</taxon>
        <taxon>Bacilli</taxon>
        <taxon>Bacillales</taxon>
        <taxon>Paenibacillaceae</taxon>
        <taxon>Brevibacillus</taxon>
    </lineage>
</organism>
<evidence type="ECO:0000259" key="6">
    <source>
        <dbReference type="SMART" id="SM00382"/>
    </source>
</evidence>
<keyword evidence="5" id="KW-0143">Chaperone</keyword>
<evidence type="ECO:0000313" key="7">
    <source>
        <dbReference type="EMBL" id="KQL49681.1"/>
    </source>
</evidence>